<evidence type="ECO:0000256" key="4">
    <source>
        <dbReference type="ARBA" id="ARBA00022989"/>
    </source>
</evidence>
<protein>
    <submittedName>
        <fullName evidence="9">Monovalent cation/H+ antiporter subunit B</fullName>
    </submittedName>
</protein>
<organism evidence="9 10">
    <name type="scientific">Thiorhodovibrio winogradskyi</name>
    <dbReference type="NCBI Taxonomy" id="77007"/>
    <lineage>
        <taxon>Bacteria</taxon>
        <taxon>Pseudomonadati</taxon>
        <taxon>Pseudomonadota</taxon>
        <taxon>Gammaproteobacteria</taxon>
        <taxon>Chromatiales</taxon>
        <taxon>Chromatiaceae</taxon>
        <taxon>Thiorhodovibrio</taxon>
    </lineage>
</organism>
<keyword evidence="2" id="KW-1003">Cell membrane</keyword>
<evidence type="ECO:0000313" key="10">
    <source>
        <dbReference type="Proteomes" id="UP001432180"/>
    </source>
</evidence>
<keyword evidence="4 7" id="KW-1133">Transmembrane helix</keyword>
<name>A0ABZ0S5W6_9GAMM</name>
<dbReference type="EMBL" id="CP121472">
    <property type="protein sequence ID" value="WPL16367.1"/>
    <property type="molecule type" value="Genomic_DNA"/>
</dbReference>
<sequence length="193" mass="20428">MTDNPAMFVFDILMISTLLGLAIATLSSRDPRRAAILFVAFGLWLSIVWARLGAPDVALAEAAIGAGLGGALMLAAARRTPGGRGPSESAAMESNPTGPSLDSPDHEPLPEPEPEHELERQPAHEPKTQSEQEPVAPDSPPESPSACEPTADQTGTRGASPAIQSRDPVSNPRRRPKSKSRSKFKRPGRSPSQ</sequence>
<dbReference type="RefSeq" id="WP_328986912.1">
    <property type="nucleotide sequence ID" value="NZ_CP121472.1"/>
</dbReference>
<evidence type="ECO:0000259" key="8">
    <source>
        <dbReference type="Pfam" id="PF13244"/>
    </source>
</evidence>
<feature type="transmembrane region" description="Helical" evidence="7">
    <location>
        <begin position="34"/>
        <end position="52"/>
    </location>
</feature>
<dbReference type="InterPro" id="IPR025383">
    <property type="entry name" value="MrpA_C/MbhD"/>
</dbReference>
<feature type="transmembrane region" description="Helical" evidence="7">
    <location>
        <begin position="6"/>
        <end position="27"/>
    </location>
</feature>
<feature type="domain" description="MrpA C-terminal/MbhD" evidence="8">
    <location>
        <begin position="18"/>
        <end position="81"/>
    </location>
</feature>
<dbReference type="Proteomes" id="UP001432180">
    <property type="component" value="Chromosome"/>
</dbReference>
<feature type="compositionally biased region" description="Basic residues" evidence="6">
    <location>
        <begin position="172"/>
        <end position="193"/>
    </location>
</feature>
<keyword evidence="10" id="KW-1185">Reference proteome</keyword>
<evidence type="ECO:0000256" key="6">
    <source>
        <dbReference type="SAM" id="MobiDB-lite"/>
    </source>
</evidence>
<reference evidence="9 10" key="1">
    <citation type="journal article" date="2023" name="Microorganisms">
        <title>Thiorhodovibrio frisius and Trv. litoralis spp. nov., Two Novel Members from a Clade of Fastidious Purple Sulfur Bacteria That Exhibit Unique Red-Shifted Light-Harvesting Capabilities.</title>
        <authorList>
            <person name="Methner A."/>
            <person name="Kuzyk S.B."/>
            <person name="Petersen J."/>
            <person name="Bauer S."/>
            <person name="Brinkmann H."/>
            <person name="Sichau K."/>
            <person name="Wanner G."/>
            <person name="Wolf J."/>
            <person name="Neumann-Schaal M."/>
            <person name="Henke P."/>
            <person name="Tank M."/>
            <person name="Sproer C."/>
            <person name="Bunk B."/>
            <person name="Overmann J."/>
        </authorList>
    </citation>
    <scope>NUCLEOTIDE SEQUENCE [LARGE SCALE GENOMIC DNA]</scope>
    <source>
        <strain evidence="9 10">DSM 6702</strain>
    </source>
</reference>
<evidence type="ECO:0000256" key="3">
    <source>
        <dbReference type="ARBA" id="ARBA00022692"/>
    </source>
</evidence>
<comment type="subcellular location">
    <subcellularLocation>
        <location evidence="1">Cell membrane</location>
        <topology evidence="1">Multi-pass membrane protein</topology>
    </subcellularLocation>
</comment>
<feature type="compositionally biased region" description="Basic and acidic residues" evidence="6">
    <location>
        <begin position="103"/>
        <end position="130"/>
    </location>
</feature>
<keyword evidence="5 7" id="KW-0472">Membrane</keyword>
<dbReference type="Pfam" id="PF13244">
    <property type="entry name" value="MbhD"/>
    <property type="match status" value="1"/>
</dbReference>
<evidence type="ECO:0000256" key="5">
    <source>
        <dbReference type="ARBA" id="ARBA00023136"/>
    </source>
</evidence>
<gene>
    <name evidence="9" type="ORF">Thiowin_01321</name>
</gene>
<evidence type="ECO:0000256" key="1">
    <source>
        <dbReference type="ARBA" id="ARBA00004651"/>
    </source>
</evidence>
<evidence type="ECO:0000313" key="9">
    <source>
        <dbReference type="EMBL" id="WPL16367.1"/>
    </source>
</evidence>
<proteinExistence type="predicted"/>
<keyword evidence="3 7" id="KW-0812">Transmembrane</keyword>
<feature type="transmembrane region" description="Helical" evidence="7">
    <location>
        <begin position="58"/>
        <end position="77"/>
    </location>
</feature>
<feature type="region of interest" description="Disordered" evidence="6">
    <location>
        <begin position="79"/>
        <end position="193"/>
    </location>
</feature>
<evidence type="ECO:0000256" key="7">
    <source>
        <dbReference type="SAM" id="Phobius"/>
    </source>
</evidence>
<accession>A0ABZ0S5W6</accession>
<evidence type="ECO:0000256" key="2">
    <source>
        <dbReference type="ARBA" id="ARBA00022475"/>
    </source>
</evidence>